<accession>A0A0E9QTT9</accession>
<organism evidence="1">
    <name type="scientific">Anguilla anguilla</name>
    <name type="common">European freshwater eel</name>
    <name type="synonym">Muraena anguilla</name>
    <dbReference type="NCBI Taxonomy" id="7936"/>
    <lineage>
        <taxon>Eukaryota</taxon>
        <taxon>Metazoa</taxon>
        <taxon>Chordata</taxon>
        <taxon>Craniata</taxon>
        <taxon>Vertebrata</taxon>
        <taxon>Euteleostomi</taxon>
        <taxon>Actinopterygii</taxon>
        <taxon>Neopterygii</taxon>
        <taxon>Teleostei</taxon>
        <taxon>Anguilliformes</taxon>
        <taxon>Anguillidae</taxon>
        <taxon>Anguilla</taxon>
    </lineage>
</organism>
<proteinExistence type="predicted"/>
<evidence type="ECO:0000313" key="1">
    <source>
        <dbReference type="EMBL" id="JAH20376.1"/>
    </source>
</evidence>
<dbReference type="AlphaFoldDB" id="A0A0E9QTT9"/>
<reference evidence="1" key="1">
    <citation type="submission" date="2014-11" db="EMBL/GenBank/DDBJ databases">
        <authorList>
            <person name="Amaro Gonzalez C."/>
        </authorList>
    </citation>
    <scope>NUCLEOTIDE SEQUENCE</scope>
</reference>
<protein>
    <submittedName>
        <fullName evidence="1">Uncharacterized protein</fullName>
    </submittedName>
</protein>
<name>A0A0E9QTT9_ANGAN</name>
<dbReference type="EMBL" id="GBXM01088201">
    <property type="protein sequence ID" value="JAH20376.1"/>
    <property type="molecule type" value="Transcribed_RNA"/>
</dbReference>
<sequence>MKSICLNYTDMCLFNNMRLKFHKHNNNCTLLHTLKTVHISL</sequence>
<reference evidence="1" key="2">
    <citation type="journal article" date="2015" name="Fish Shellfish Immunol.">
        <title>Early steps in the European eel (Anguilla anguilla)-Vibrio vulnificus interaction in the gills: Role of the RtxA13 toxin.</title>
        <authorList>
            <person name="Callol A."/>
            <person name="Pajuelo D."/>
            <person name="Ebbesson L."/>
            <person name="Teles M."/>
            <person name="MacKenzie S."/>
            <person name="Amaro C."/>
        </authorList>
    </citation>
    <scope>NUCLEOTIDE SEQUENCE</scope>
</reference>